<dbReference type="InterPro" id="IPR054762">
    <property type="entry name" value="Gp19_RNaseH-like"/>
</dbReference>
<name>A0A833FLD8_9HYPH</name>
<dbReference type="Proteomes" id="UP000430843">
    <property type="component" value="Unassembled WGS sequence"/>
</dbReference>
<sequence>MGEPKLKLVDPGKQPKRPRKHTPSPKVIPFNQIKYGDPVLDDFRVFLTLLWRHLKLPDPTPLQLDVAYYMQHHEWSGEIDHLIIMAFRGMAKSWITGAYVLWTLLRDPQRKVLVASGSVRRAAAFVNWCLNLIAEMPILQHLRPKPNQRQSGQAFDVGPARPDQTPSVFAVGITAQIVGFRGDLIIGDDVETNTNSMTPEGREKVADSVREFDAIIKPGGQIIFLGTPQTESSIYNILEKERGFVIKIWPARFPNGKQRRAYGHRLARYIIWKLENDPTLAGSSTEPTRFSDEDLAQRELSWGKAGFALQYMLDTSLADIDKYPLRLSNLIVMSLDRRTAPDLVAWGTGDHLALKDVQTIALDGDRVYGPASVSETYSKYQSIKATIDPSGEGKDETTLTIGALLHSTVFVLKQAGWLDGHSETTLKEIANLLVEYNVQSVRVEDNFGQGMFAQLLKPYLKEAWEAKDKQQPRPFGENRKSTEIITERAQRQQKELRIISALEGALNNHRIVMSKELLLDDYRVANSRAAQGGGDLSDRYSLMYQLTRITREPKCLSHDDRIEGFAELVKLYAEQLGLMAKEGAEKAEEKRIEEELEKLFKETDRISRASFARKKLRGGLRGGGARR</sequence>
<comment type="caution">
    <text evidence="3">The sequence shown here is derived from an EMBL/GenBank/DDBJ whole genome shotgun (WGS) entry which is preliminary data.</text>
</comment>
<protein>
    <submittedName>
        <fullName evidence="3">Phage terminase large subunit</fullName>
    </submittedName>
</protein>
<dbReference type="Pfam" id="PF22530">
    <property type="entry name" value="Terminase-T7_RNaseH-like"/>
    <property type="match status" value="1"/>
</dbReference>
<evidence type="ECO:0000259" key="2">
    <source>
        <dbReference type="Pfam" id="PF22530"/>
    </source>
</evidence>
<dbReference type="NCBIfam" id="NF033889">
    <property type="entry name" value="termin_lrg_T7"/>
    <property type="match status" value="1"/>
</dbReference>
<evidence type="ECO:0000313" key="4">
    <source>
        <dbReference type="Proteomes" id="UP000430843"/>
    </source>
</evidence>
<feature type="region of interest" description="Disordered" evidence="1">
    <location>
        <begin position="1"/>
        <end position="24"/>
    </location>
</feature>
<feature type="compositionally biased region" description="Basic and acidic residues" evidence="1">
    <location>
        <begin position="1"/>
        <end position="10"/>
    </location>
</feature>
<dbReference type="InterPro" id="IPR027417">
    <property type="entry name" value="P-loop_NTPase"/>
</dbReference>
<dbReference type="InterPro" id="IPR047987">
    <property type="entry name" value="Gp19-like_virus"/>
</dbReference>
<feature type="domain" description="Terminase large subunit ribonuclease H-like" evidence="2">
    <location>
        <begin position="387"/>
        <end position="511"/>
    </location>
</feature>
<evidence type="ECO:0000313" key="3">
    <source>
        <dbReference type="EMBL" id="KAB2661443.1"/>
    </source>
</evidence>
<dbReference type="Gene3D" id="3.40.50.300">
    <property type="entry name" value="P-loop containing nucleotide triphosphate hydrolases"/>
    <property type="match status" value="1"/>
</dbReference>
<feature type="compositionally biased region" description="Basic residues" evidence="1">
    <location>
        <begin position="14"/>
        <end position="23"/>
    </location>
</feature>
<accession>A0A833FLD8</accession>
<dbReference type="AlphaFoldDB" id="A0A833FLD8"/>
<proteinExistence type="predicted"/>
<reference evidence="3 4" key="1">
    <citation type="submission" date="2019-09" db="EMBL/GenBank/DDBJ databases">
        <title>Taxonomic organization of the family Brucellaceae based on a phylogenomic approach.</title>
        <authorList>
            <person name="Leclercq S."/>
            <person name="Cloeckaert A."/>
            <person name="Zygmunt M.S."/>
        </authorList>
    </citation>
    <scope>NUCLEOTIDE SEQUENCE [LARGE SCALE GENOMIC DNA]</scope>
    <source>
        <strain evidence="3 4">LMG 18957</strain>
    </source>
</reference>
<gene>
    <name evidence="3" type="primary">terL</name>
    <name evidence="3" type="ORF">F9K91_24915</name>
</gene>
<evidence type="ECO:0000256" key="1">
    <source>
        <dbReference type="SAM" id="MobiDB-lite"/>
    </source>
</evidence>
<dbReference type="EMBL" id="WBWA01000051">
    <property type="protein sequence ID" value="KAB2661443.1"/>
    <property type="molecule type" value="Genomic_DNA"/>
</dbReference>
<dbReference type="RefSeq" id="WP_151679009.1">
    <property type="nucleotide sequence ID" value="NZ_WBWA01000051.1"/>
</dbReference>
<keyword evidence="4" id="KW-1185">Reference proteome</keyword>
<organism evidence="3 4">
    <name type="scientific">Brucella tritici</name>
    <dbReference type="NCBI Taxonomy" id="94626"/>
    <lineage>
        <taxon>Bacteria</taxon>
        <taxon>Pseudomonadati</taxon>
        <taxon>Pseudomonadota</taxon>
        <taxon>Alphaproteobacteria</taxon>
        <taxon>Hyphomicrobiales</taxon>
        <taxon>Brucellaceae</taxon>
        <taxon>Brucella/Ochrobactrum group</taxon>
        <taxon>Brucella</taxon>
    </lineage>
</organism>